<evidence type="ECO:0000256" key="11">
    <source>
        <dbReference type="ARBA" id="ARBA00048802"/>
    </source>
</evidence>
<feature type="binding site" evidence="14">
    <location>
        <position position="183"/>
    </location>
    <ligand>
        <name>FMN</name>
        <dbReference type="ChEBI" id="CHEBI:58210"/>
    </ligand>
</feature>
<evidence type="ECO:0000256" key="6">
    <source>
        <dbReference type="ARBA" id="ARBA00022694"/>
    </source>
</evidence>
<dbReference type="EC" id="1.3.1.-" evidence="12"/>
<comment type="similarity">
    <text evidence="12">Belongs to the dus family.</text>
</comment>
<evidence type="ECO:0000256" key="3">
    <source>
        <dbReference type="ARBA" id="ARBA00022555"/>
    </source>
</evidence>
<keyword evidence="4 12" id="KW-0285">Flavoprotein</keyword>
<feature type="binding site" evidence="14">
    <location>
        <position position="153"/>
    </location>
    <ligand>
        <name>FMN</name>
        <dbReference type="ChEBI" id="CHEBI:58210"/>
    </ligand>
</feature>
<feature type="active site" description="Proton donor" evidence="13">
    <location>
        <position position="113"/>
    </location>
</feature>
<feature type="binding site" evidence="14">
    <location>
        <position position="82"/>
    </location>
    <ligand>
        <name>FMN</name>
        <dbReference type="ChEBI" id="CHEBI:58210"/>
    </ligand>
</feature>
<dbReference type="PIRSF" id="PIRSF006621">
    <property type="entry name" value="Dus"/>
    <property type="match status" value="1"/>
</dbReference>
<feature type="binding site" evidence="14">
    <location>
        <begin position="238"/>
        <end position="239"/>
    </location>
    <ligand>
        <name>FMN</name>
        <dbReference type="ChEBI" id="CHEBI:58210"/>
    </ligand>
</feature>
<keyword evidence="14" id="KW-0547">Nucleotide-binding</keyword>
<dbReference type="RefSeq" id="WP_073389923.1">
    <property type="nucleotide sequence ID" value="NZ_FQVU01000003.1"/>
</dbReference>
<proteinExistence type="inferred from homology"/>
<keyword evidence="9 12" id="KW-0560">Oxidoreductase</keyword>
<protein>
    <recommendedName>
        <fullName evidence="12">tRNA-dihydrouridine synthase</fullName>
        <ecNumber evidence="12">1.3.1.-</ecNumber>
    </recommendedName>
</protein>
<dbReference type="InterPro" id="IPR013785">
    <property type="entry name" value="Aldolase_TIM"/>
</dbReference>
<keyword evidence="8" id="KW-0694">RNA-binding</keyword>
<reference evidence="16 17" key="1">
    <citation type="submission" date="2016-11" db="EMBL/GenBank/DDBJ databases">
        <authorList>
            <person name="Jaros S."/>
            <person name="Januszkiewicz K."/>
            <person name="Wedrychowicz H."/>
        </authorList>
    </citation>
    <scope>NUCLEOTIDE SEQUENCE [LARGE SCALE GENOMIC DNA]</scope>
    <source>
        <strain evidence="16 17">DSM 45627</strain>
    </source>
</reference>
<sequence length="380" mass="41104">MTVLAAAPLRYSERVAAAVPVVLAPMAGITNTAFRRLCREQMGDTPGLFVSEMITTRALVERNPKTLQLIEFRPDESPRSMQLYGVDPAVVGAAVRMIVDEDLADHVDLNFGCPVPKVTRKGGGAALPWRIGLFDDIVRAAVREARGLPVTVKMRVGIDAEHHTFREAGLRAQDAGVRHVALHGRTALEYYGGHADWDRIAELVELLDIPVLGNGDVWEADDAVRMVAETGCAGVVVGRGCLGRPWLFADLAAAFAGRAERVRPGLRLVAATMRRHAGLLADWQGEQRGVTEFRKHVAWYLKGFAVGGELRRSLAMTSTLAELDDELARLDLDQPFPEVVLGQPRGRTTAGRSVSLPEGWLATRDSRAVPAGAEVEGSGG</sequence>
<organism evidence="16 17">
    <name type="scientific">Jatrophihabitans endophyticus</name>
    <dbReference type="NCBI Taxonomy" id="1206085"/>
    <lineage>
        <taxon>Bacteria</taxon>
        <taxon>Bacillati</taxon>
        <taxon>Actinomycetota</taxon>
        <taxon>Actinomycetes</taxon>
        <taxon>Jatrophihabitantales</taxon>
        <taxon>Jatrophihabitantaceae</taxon>
        <taxon>Jatrophihabitans</taxon>
    </lineage>
</organism>
<comment type="catalytic activity">
    <reaction evidence="11">
        <text>a 5,6-dihydrouridine in tRNA + NAD(+) = a uridine in tRNA + NADH + H(+)</text>
        <dbReference type="Rhea" id="RHEA:54452"/>
        <dbReference type="Rhea" id="RHEA-COMP:13339"/>
        <dbReference type="Rhea" id="RHEA-COMP:13887"/>
        <dbReference type="ChEBI" id="CHEBI:15378"/>
        <dbReference type="ChEBI" id="CHEBI:57540"/>
        <dbReference type="ChEBI" id="CHEBI:57945"/>
        <dbReference type="ChEBI" id="CHEBI:65315"/>
        <dbReference type="ChEBI" id="CHEBI:74443"/>
    </reaction>
</comment>
<evidence type="ECO:0000256" key="14">
    <source>
        <dbReference type="PIRSR" id="PIRSR006621-2"/>
    </source>
</evidence>
<evidence type="ECO:0000313" key="17">
    <source>
        <dbReference type="Proteomes" id="UP000186132"/>
    </source>
</evidence>
<comment type="function">
    <text evidence="2 12">Catalyzes the synthesis of 5,6-dihydrouridine (D), a modified base found in the D-loop of most tRNAs, via the reduction of the C5-C6 double bond in target uridines.</text>
</comment>
<evidence type="ECO:0000256" key="10">
    <source>
        <dbReference type="ARBA" id="ARBA00048205"/>
    </source>
</evidence>
<dbReference type="GO" id="GO:0050660">
    <property type="term" value="F:flavin adenine dinucleotide binding"/>
    <property type="evidence" value="ECO:0007669"/>
    <property type="project" value="InterPro"/>
</dbReference>
<comment type="catalytic activity">
    <reaction evidence="10">
        <text>a 5,6-dihydrouridine in tRNA + NADP(+) = a uridine in tRNA + NADPH + H(+)</text>
        <dbReference type="Rhea" id="RHEA:23624"/>
        <dbReference type="Rhea" id="RHEA-COMP:13339"/>
        <dbReference type="Rhea" id="RHEA-COMP:13887"/>
        <dbReference type="ChEBI" id="CHEBI:15378"/>
        <dbReference type="ChEBI" id="CHEBI:57783"/>
        <dbReference type="ChEBI" id="CHEBI:58349"/>
        <dbReference type="ChEBI" id="CHEBI:65315"/>
        <dbReference type="ChEBI" id="CHEBI:74443"/>
    </reaction>
</comment>
<evidence type="ECO:0000256" key="7">
    <source>
        <dbReference type="ARBA" id="ARBA00022857"/>
    </source>
</evidence>
<dbReference type="InterPro" id="IPR001269">
    <property type="entry name" value="DUS_fam"/>
</dbReference>
<dbReference type="NCBIfam" id="TIGR00737">
    <property type="entry name" value="nifR3_yhdG"/>
    <property type="match status" value="1"/>
</dbReference>
<dbReference type="EMBL" id="FQVU01000003">
    <property type="protein sequence ID" value="SHG51805.1"/>
    <property type="molecule type" value="Genomic_DNA"/>
</dbReference>
<evidence type="ECO:0000256" key="1">
    <source>
        <dbReference type="ARBA" id="ARBA00001917"/>
    </source>
</evidence>
<dbReference type="GO" id="GO:0017150">
    <property type="term" value="F:tRNA dihydrouridine synthase activity"/>
    <property type="evidence" value="ECO:0007669"/>
    <property type="project" value="InterPro"/>
</dbReference>
<dbReference type="OrthoDB" id="9764501at2"/>
<evidence type="ECO:0000259" key="15">
    <source>
        <dbReference type="Pfam" id="PF01207"/>
    </source>
</evidence>
<dbReference type="GO" id="GO:0000049">
    <property type="term" value="F:tRNA binding"/>
    <property type="evidence" value="ECO:0007669"/>
    <property type="project" value="UniProtKB-KW"/>
</dbReference>
<dbReference type="InterPro" id="IPR004652">
    <property type="entry name" value="DusB-like"/>
</dbReference>
<dbReference type="Gene3D" id="3.20.20.70">
    <property type="entry name" value="Aldolase class I"/>
    <property type="match status" value="1"/>
</dbReference>
<evidence type="ECO:0000256" key="5">
    <source>
        <dbReference type="ARBA" id="ARBA00022643"/>
    </source>
</evidence>
<keyword evidence="17" id="KW-1185">Reference proteome</keyword>
<dbReference type="InterPro" id="IPR035587">
    <property type="entry name" value="DUS-like_FMN-bd"/>
</dbReference>
<evidence type="ECO:0000256" key="4">
    <source>
        <dbReference type="ARBA" id="ARBA00022630"/>
    </source>
</evidence>
<dbReference type="InterPro" id="IPR018517">
    <property type="entry name" value="tRNA_hU_synthase_CS"/>
</dbReference>
<dbReference type="Gene3D" id="1.10.1200.80">
    <property type="entry name" value="Putative flavin oxidoreducatase, domain 2"/>
    <property type="match status" value="1"/>
</dbReference>
<gene>
    <name evidence="16" type="ORF">SAMN05443575_2147</name>
</gene>
<dbReference type="Pfam" id="PF01207">
    <property type="entry name" value="Dus"/>
    <property type="match status" value="1"/>
</dbReference>
<accession>A0A1M5KGI3</accession>
<evidence type="ECO:0000256" key="8">
    <source>
        <dbReference type="ARBA" id="ARBA00022884"/>
    </source>
</evidence>
<dbReference type="InterPro" id="IPR024036">
    <property type="entry name" value="tRNA-dHydroUridine_Synthase_C"/>
</dbReference>
<keyword evidence="6 12" id="KW-0819">tRNA processing</keyword>
<feature type="domain" description="DUS-like FMN-binding" evidence="15">
    <location>
        <begin position="23"/>
        <end position="327"/>
    </location>
</feature>
<dbReference type="PROSITE" id="PS01136">
    <property type="entry name" value="UPF0034"/>
    <property type="match status" value="1"/>
</dbReference>
<comment type="cofactor">
    <cofactor evidence="1 12 14">
        <name>FMN</name>
        <dbReference type="ChEBI" id="CHEBI:58210"/>
    </cofactor>
</comment>
<evidence type="ECO:0000256" key="13">
    <source>
        <dbReference type="PIRSR" id="PIRSR006621-1"/>
    </source>
</evidence>
<dbReference type="CDD" id="cd02801">
    <property type="entry name" value="DUS_like_FMN"/>
    <property type="match status" value="1"/>
</dbReference>
<evidence type="ECO:0000256" key="12">
    <source>
        <dbReference type="PIRNR" id="PIRNR006621"/>
    </source>
</evidence>
<evidence type="ECO:0000256" key="2">
    <source>
        <dbReference type="ARBA" id="ARBA00002790"/>
    </source>
</evidence>
<feature type="binding site" evidence="14">
    <location>
        <begin position="25"/>
        <end position="27"/>
    </location>
    <ligand>
        <name>FMN</name>
        <dbReference type="ChEBI" id="CHEBI:58210"/>
    </ligand>
</feature>
<dbReference type="PANTHER" id="PTHR45846">
    <property type="entry name" value="TRNA-DIHYDROURIDINE(47) SYNTHASE [NAD(P)(+)]-LIKE"/>
    <property type="match status" value="1"/>
</dbReference>
<evidence type="ECO:0000256" key="9">
    <source>
        <dbReference type="ARBA" id="ARBA00023002"/>
    </source>
</evidence>
<dbReference type="PANTHER" id="PTHR45846:SF1">
    <property type="entry name" value="TRNA-DIHYDROURIDINE(47) SYNTHASE [NAD(P)(+)]-LIKE"/>
    <property type="match status" value="1"/>
</dbReference>
<dbReference type="STRING" id="1206085.SAMN05443575_2147"/>
<keyword evidence="5 12" id="KW-0288">FMN</keyword>
<evidence type="ECO:0000313" key="16">
    <source>
        <dbReference type="EMBL" id="SHG51805.1"/>
    </source>
</evidence>
<dbReference type="AlphaFoldDB" id="A0A1M5KGI3"/>
<dbReference type="SUPFAM" id="SSF51395">
    <property type="entry name" value="FMN-linked oxidoreductases"/>
    <property type="match status" value="1"/>
</dbReference>
<dbReference type="Proteomes" id="UP000186132">
    <property type="component" value="Unassembled WGS sequence"/>
</dbReference>
<keyword evidence="3" id="KW-0820">tRNA-binding</keyword>
<keyword evidence="7" id="KW-0521">NADP</keyword>
<name>A0A1M5KGI3_9ACTN</name>